<evidence type="ECO:0000313" key="2">
    <source>
        <dbReference type="Proteomes" id="UP000314616"/>
    </source>
</evidence>
<organism evidence="1 2">
    <name type="scientific">Georgenia yuyongxinii</name>
    <dbReference type="NCBI Taxonomy" id="2589797"/>
    <lineage>
        <taxon>Bacteria</taxon>
        <taxon>Bacillati</taxon>
        <taxon>Actinomycetota</taxon>
        <taxon>Actinomycetes</taxon>
        <taxon>Micrococcales</taxon>
        <taxon>Bogoriellaceae</taxon>
        <taxon>Georgenia</taxon>
    </lineage>
</organism>
<sequence>MPTLLQVDFPTDGPWGEQMAAAYAELADLISRTPGLRWKIWTEREEDGISGGVYLFDDEPSARAYLAEHTARLSSFGISDIRALVLDVNHALTATTRGPLSA</sequence>
<dbReference type="Gene3D" id="3.30.70.100">
    <property type="match status" value="1"/>
</dbReference>
<dbReference type="AlphaFoldDB" id="A0A5B8C3P9"/>
<keyword evidence="1" id="KW-0560">Oxidoreductase</keyword>
<dbReference type="GO" id="GO:0004497">
    <property type="term" value="F:monooxygenase activity"/>
    <property type="evidence" value="ECO:0007669"/>
    <property type="project" value="UniProtKB-KW"/>
</dbReference>
<dbReference type="RefSeq" id="WP_139929238.1">
    <property type="nucleotide sequence ID" value="NZ_CP040915.1"/>
</dbReference>
<proteinExistence type="predicted"/>
<dbReference type="PANTHER" id="PTHR39169:SF1">
    <property type="entry name" value="MONOOXYGENASE YDHR-RELATED"/>
    <property type="match status" value="1"/>
</dbReference>
<dbReference type="InterPro" id="IPR011008">
    <property type="entry name" value="Dimeric_a/b-barrel"/>
</dbReference>
<protein>
    <submittedName>
        <fullName evidence="1">Monooxygenase</fullName>
    </submittedName>
</protein>
<dbReference type="Pfam" id="PF08803">
    <property type="entry name" value="ydhR"/>
    <property type="match status" value="1"/>
</dbReference>
<dbReference type="NCBIfam" id="NF008333">
    <property type="entry name" value="PRK11118.1"/>
    <property type="match status" value="1"/>
</dbReference>
<dbReference type="Proteomes" id="UP000314616">
    <property type="component" value="Chromosome"/>
</dbReference>
<evidence type="ECO:0000313" key="1">
    <source>
        <dbReference type="EMBL" id="QDC25164.1"/>
    </source>
</evidence>
<accession>A0A5B8C3P9</accession>
<dbReference type="PANTHER" id="PTHR39169">
    <property type="match status" value="1"/>
</dbReference>
<gene>
    <name evidence="1" type="ORF">FE374_11620</name>
</gene>
<dbReference type="SUPFAM" id="SSF54909">
    <property type="entry name" value="Dimeric alpha+beta barrel"/>
    <property type="match status" value="1"/>
</dbReference>
<dbReference type="EMBL" id="CP040915">
    <property type="protein sequence ID" value="QDC25164.1"/>
    <property type="molecule type" value="Genomic_DNA"/>
</dbReference>
<dbReference type="InterPro" id="IPR014910">
    <property type="entry name" value="YdhR"/>
</dbReference>
<reference evidence="1 2" key="1">
    <citation type="submission" date="2019-05" db="EMBL/GenBank/DDBJ databases">
        <title>Georgenia *** sp. nov., and Georgenia *** sp. nov., isolated from the intestinal contents of plateau pika (Ochotona curzoniae) in the Qinghai-Tibet plateau of China.</title>
        <authorList>
            <person name="Tian Z."/>
        </authorList>
    </citation>
    <scope>NUCLEOTIDE SEQUENCE [LARGE SCALE GENOMIC DNA]</scope>
    <source>
        <strain evidence="1 2">Z443</strain>
    </source>
</reference>
<dbReference type="KEGG" id="gyu:FE374_11620"/>
<dbReference type="OrthoDB" id="1440627at2"/>
<keyword evidence="1" id="KW-0503">Monooxygenase</keyword>
<name>A0A5B8C3P9_9MICO</name>